<feature type="compositionally biased region" description="Polar residues" evidence="1">
    <location>
        <begin position="688"/>
        <end position="697"/>
    </location>
</feature>
<accession>A0A6J7RCE9</accession>
<dbReference type="InterPro" id="IPR023779">
    <property type="entry name" value="Chromodomain_CS"/>
</dbReference>
<feature type="region of interest" description="Disordered" evidence="1">
    <location>
        <begin position="584"/>
        <end position="748"/>
    </location>
</feature>
<dbReference type="InterPro" id="IPR051219">
    <property type="entry name" value="Heterochromatin_chromo-domain"/>
</dbReference>
<feature type="compositionally biased region" description="Basic residues" evidence="1">
    <location>
        <begin position="732"/>
        <end position="748"/>
    </location>
</feature>
<feature type="compositionally biased region" description="Basic and acidic residues" evidence="1">
    <location>
        <begin position="220"/>
        <end position="233"/>
    </location>
</feature>
<dbReference type="PANTHER" id="PTHR22812">
    <property type="entry name" value="CHROMOBOX PROTEIN"/>
    <property type="match status" value="1"/>
</dbReference>
<evidence type="ECO:0000256" key="1">
    <source>
        <dbReference type="SAM" id="MobiDB-lite"/>
    </source>
</evidence>
<feature type="compositionally biased region" description="Basic and acidic residues" evidence="1">
    <location>
        <begin position="266"/>
        <end position="277"/>
    </location>
</feature>
<organism evidence="3">
    <name type="scientific">freshwater metagenome</name>
    <dbReference type="NCBI Taxonomy" id="449393"/>
    <lineage>
        <taxon>unclassified sequences</taxon>
        <taxon>metagenomes</taxon>
        <taxon>ecological metagenomes</taxon>
    </lineage>
</organism>
<protein>
    <submittedName>
        <fullName evidence="3">Unannotated protein</fullName>
    </submittedName>
</protein>
<feature type="region of interest" description="Disordered" evidence="1">
    <location>
        <begin position="192"/>
        <end position="277"/>
    </location>
</feature>
<dbReference type="SUPFAM" id="SSF54160">
    <property type="entry name" value="Chromo domain-like"/>
    <property type="match status" value="2"/>
</dbReference>
<feature type="compositionally biased region" description="Pro residues" evidence="1">
    <location>
        <begin position="675"/>
        <end position="686"/>
    </location>
</feature>
<dbReference type="CDD" id="cd00024">
    <property type="entry name" value="CD_CSD"/>
    <property type="match status" value="2"/>
</dbReference>
<evidence type="ECO:0000259" key="2">
    <source>
        <dbReference type="PROSITE" id="PS50013"/>
    </source>
</evidence>
<reference evidence="3" key="1">
    <citation type="submission" date="2020-05" db="EMBL/GenBank/DDBJ databases">
        <authorList>
            <person name="Chiriac C."/>
            <person name="Salcher M."/>
            <person name="Ghai R."/>
            <person name="Kavagutti S V."/>
        </authorList>
    </citation>
    <scope>NUCLEOTIDE SEQUENCE</scope>
</reference>
<name>A0A6J7RCE9_9ZZZZ</name>
<feature type="domain" description="Chromo" evidence="2">
    <location>
        <begin position="479"/>
        <end position="527"/>
    </location>
</feature>
<feature type="compositionally biased region" description="Polar residues" evidence="1">
    <location>
        <begin position="242"/>
        <end position="255"/>
    </location>
</feature>
<dbReference type="PROSITE" id="PS00598">
    <property type="entry name" value="CHROMO_1"/>
    <property type="match status" value="1"/>
</dbReference>
<feature type="compositionally biased region" description="Pro residues" evidence="1">
    <location>
        <begin position="592"/>
        <end position="611"/>
    </location>
</feature>
<evidence type="ECO:0000313" key="3">
    <source>
        <dbReference type="EMBL" id="CAB5026452.1"/>
    </source>
</evidence>
<dbReference type="GO" id="GO:0005634">
    <property type="term" value="C:nucleus"/>
    <property type="evidence" value="ECO:0007669"/>
    <property type="project" value="UniProtKB-ARBA"/>
</dbReference>
<gene>
    <name evidence="3" type="ORF">UFOPK3967_03089</name>
</gene>
<dbReference type="Pfam" id="PF00385">
    <property type="entry name" value="Chromo"/>
    <property type="match status" value="2"/>
</dbReference>
<dbReference type="InterPro" id="IPR016197">
    <property type="entry name" value="Chromo-like_dom_sf"/>
</dbReference>
<dbReference type="InterPro" id="IPR023780">
    <property type="entry name" value="Chromo_domain"/>
</dbReference>
<dbReference type="SMART" id="SM00298">
    <property type="entry name" value="CHROMO"/>
    <property type="match status" value="2"/>
</dbReference>
<feature type="domain" description="Chromo" evidence="2">
    <location>
        <begin position="349"/>
        <end position="396"/>
    </location>
</feature>
<dbReference type="PROSITE" id="PS50013">
    <property type="entry name" value="CHROMO_2"/>
    <property type="match status" value="2"/>
</dbReference>
<feature type="compositionally biased region" description="Polar residues" evidence="1">
    <location>
        <begin position="633"/>
        <end position="654"/>
    </location>
</feature>
<dbReference type="AlphaFoldDB" id="A0A6J7RCE9"/>
<dbReference type="InterPro" id="IPR000953">
    <property type="entry name" value="Chromo/chromo_shadow_dom"/>
</dbReference>
<sequence length="748" mass="83481">MASSEVTRDKGLASMINLSVPNIRHTISQLKSKISSRFSIRAATDTLPTYHNEYKKVLTSQAYETRYQGHINGGLCPFCNVPETLSHVLTSCQLGAQIRKETHQKIQEMWLKKTKDAQSWALNSHYLPDSPIPRGWEEWWYWLGLVPIEGWQRTPHITQALIKQTAQILAEAGYGIWTNRNAATKEWESTVGIGPHQGYQQGSQSEQHTDHPPAKRGRPPKPDEDRSQPYRDHLAHKRRVNTLLQLQDASGSPIYTTKAARRRARKDGATERKARSLSQHAEHLNLRKLTHFTTPLPQPHPIPQLDQATIQNAIASNNPIIATPLTQQALSAYNQKATRLHQRPVTLEYEIERIIADRSTSKHQEFLCKWKDYPLHQSSWLPKKSLNNAQEALAQYLTPPTPHLNPTPRDKCQVTCCGEHATSHNPACKTQPPSARCRMHRLVACKGATACRCGLPAPSITTSNRYQPLEDPNPDPPVHEVEKIVATRTNQQGAKQYYIKWVGYAPHQNTWEDEEALTQAPEILSDFLSLTPDPPPPLSRCQFRVCSAAAVGEFPRCQSITPSTRCNKHSSVPCGPATHCPCHPRTKRQRPVSPPPPHPEPQTPTQPPPTAPHTAKACGRPSQRSPTSERTHTQPYSIPSDTPPASTSHSQSPQPLTPAEYSQRTKRPPQVAELSPPPPAKHPCPRPTAQQVPTISRQPKRHLPESEQTPAPPAKKPHTRKSTAPSLGSKGGSKRVAKSGPRKKTPRI</sequence>
<dbReference type="Gene3D" id="2.40.50.40">
    <property type="match status" value="2"/>
</dbReference>
<dbReference type="EMBL" id="CAFBOS010000308">
    <property type="protein sequence ID" value="CAB5026452.1"/>
    <property type="molecule type" value="Genomic_DNA"/>
</dbReference>
<proteinExistence type="predicted"/>